<name>A0AAD8EK32_DIPPU</name>
<comment type="caution">
    <text evidence="1">The sequence shown here is derived from an EMBL/GenBank/DDBJ whole genome shotgun (WGS) entry which is preliminary data.</text>
</comment>
<dbReference type="EMBL" id="JASPKZ010003434">
    <property type="protein sequence ID" value="KAJ9593500.1"/>
    <property type="molecule type" value="Genomic_DNA"/>
</dbReference>
<dbReference type="AlphaFoldDB" id="A0AAD8EK32"/>
<reference evidence="1" key="2">
    <citation type="submission" date="2023-05" db="EMBL/GenBank/DDBJ databases">
        <authorList>
            <person name="Fouks B."/>
        </authorList>
    </citation>
    <scope>NUCLEOTIDE SEQUENCE</scope>
    <source>
        <strain evidence="1">Stay&amp;Tobe</strain>
        <tissue evidence="1">Testes</tissue>
    </source>
</reference>
<evidence type="ECO:0000313" key="1">
    <source>
        <dbReference type="EMBL" id="KAJ9593500.1"/>
    </source>
</evidence>
<gene>
    <name evidence="1" type="ORF">L9F63_014953</name>
</gene>
<sequence>ILIPHSLRQLKVKLKYLDIRMLLRQTHTRYYLPEKSKLSFEKKNIHFVLQRVC</sequence>
<organism evidence="1 2">
    <name type="scientific">Diploptera punctata</name>
    <name type="common">Pacific beetle cockroach</name>
    <dbReference type="NCBI Taxonomy" id="6984"/>
    <lineage>
        <taxon>Eukaryota</taxon>
        <taxon>Metazoa</taxon>
        <taxon>Ecdysozoa</taxon>
        <taxon>Arthropoda</taxon>
        <taxon>Hexapoda</taxon>
        <taxon>Insecta</taxon>
        <taxon>Pterygota</taxon>
        <taxon>Neoptera</taxon>
        <taxon>Polyneoptera</taxon>
        <taxon>Dictyoptera</taxon>
        <taxon>Blattodea</taxon>
        <taxon>Blaberoidea</taxon>
        <taxon>Blaberidae</taxon>
        <taxon>Diplopterinae</taxon>
        <taxon>Diploptera</taxon>
    </lineage>
</organism>
<dbReference type="Proteomes" id="UP001233999">
    <property type="component" value="Unassembled WGS sequence"/>
</dbReference>
<feature type="non-terminal residue" evidence="1">
    <location>
        <position position="1"/>
    </location>
</feature>
<proteinExistence type="predicted"/>
<accession>A0AAD8EK32</accession>
<evidence type="ECO:0000313" key="2">
    <source>
        <dbReference type="Proteomes" id="UP001233999"/>
    </source>
</evidence>
<protein>
    <submittedName>
        <fullName evidence="1">Uncharacterized protein</fullName>
    </submittedName>
</protein>
<keyword evidence="2" id="KW-1185">Reference proteome</keyword>
<feature type="non-terminal residue" evidence="1">
    <location>
        <position position="53"/>
    </location>
</feature>
<reference evidence="1" key="1">
    <citation type="journal article" date="2023" name="IScience">
        <title>Live-bearing cockroach genome reveals convergent evolutionary mechanisms linked to viviparity in insects and beyond.</title>
        <authorList>
            <person name="Fouks B."/>
            <person name="Harrison M.C."/>
            <person name="Mikhailova A.A."/>
            <person name="Marchal E."/>
            <person name="English S."/>
            <person name="Carruthers M."/>
            <person name="Jennings E.C."/>
            <person name="Chiamaka E.L."/>
            <person name="Frigard R.A."/>
            <person name="Pippel M."/>
            <person name="Attardo G.M."/>
            <person name="Benoit J.B."/>
            <person name="Bornberg-Bauer E."/>
            <person name="Tobe S.S."/>
        </authorList>
    </citation>
    <scope>NUCLEOTIDE SEQUENCE</scope>
    <source>
        <strain evidence="1">Stay&amp;Tobe</strain>
    </source>
</reference>